<evidence type="ECO:0000256" key="2">
    <source>
        <dbReference type="SAM" id="SignalP"/>
    </source>
</evidence>
<dbReference type="Proteomes" id="UP000076858">
    <property type="component" value="Unassembled WGS sequence"/>
</dbReference>
<comment type="caution">
    <text evidence="3">The sequence shown here is derived from an EMBL/GenBank/DDBJ whole genome shotgun (WGS) entry which is preliminary data.</text>
</comment>
<evidence type="ECO:0008006" key="5">
    <source>
        <dbReference type="Google" id="ProtNLM"/>
    </source>
</evidence>
<gene>
    <name evidence="3" type="ORF">APZ42_016968</name>
</gene>
<proteinExistence type="predicted"/>
<feature type="chain" id="PRO_5007855212" description="Secreted protein" evidence="2">
    <location>
        <begin position="22"/>
        <end position="72"/>
    </location>
</feature>
<dbReference type="AlphaFoldDB" id="A0A165A9W0"/>
<evidence type="ECO:0000256" key="1">
    <source>
        <dbReference type="SAM" id="MobiDB-lite"/>
    </source>
</evidence>
<dbReference type="EMBL" id="LRGB01000642">
    <property type="protein sequence ID" value="KZS17350.1"/>
    <property type="molecule type" value="Genomic_DNA"/>
</dbReference>
<feature type="signal peptide" evidence="2">
    <location>
        <begin position="1"/>
        <end position="21"/>
    </location>
</feature>
<organism evidence="3 4">
    <name type="scientific">Daphnia magna</name>
    <dbReference type="NCBI Taxonomy" id="35525"/>
    <lineage>
        <taxon>Eukaryota</taxon>
        <taxon>Metazoa</taxon>
        <taxon>Ecdysozoa</taxon>
        <taxon>Arthropoda</taxon>
        <taxon>Crustacea</taxon>
        <taxon>Branchiopoda</taxon>
        <taxon>Diplostraca</taxon>
        <taxon>Cladocera</taxon>
        <taxon>Anomopoda</taxon>
        <taxon>Daphniidae</taxon>
        <taxon>Daphnia</taxon>
    </lineage>
</organism>
<accession>A0A165A9W0</accession>
<name>A0A165A9W0_9CRUS</name>
<evidence type="ECO:0000313" key="3">
    <source>
        <dbReference type="EMBL" id="KZS17350.1"/>
    </source>
</evidence>
<protein>
    <recommendedName>
        <fullName evidence="5">Secreted protein</fullName>
    </recommendedName>
</protein>
<evidence type="ECO:0000313" key="4">
    <source>
        <dbReference type="Proteomes" id="UP000076858"/>
    </source>
</evidence>
<feature type="compositionally biased region" description="Polar residues" evidence="1">
    <location>
        <begin position="63"/>
        <end position="72"/>
    </location>
</feature>
<keyword evidence="2" id="KW-0732">Signal</keyword>
<keyword evidence="4" id="KW-1185">Reference proteome</keyword>
<feature type="region of interest" description="Disordered" evidence="1">
    <location>
        <begin position="52"/>
        <end position="72"/>
    </location>
</feature>
<sequence>MPFFFFFSLRYFCACLRRSFSFLVPVSTFFSFCPSQTLQRLGMSVLVAKHTAQVPHSRRGEQKPQTNTDPFF</sequence>
<reference evidence="3 4" key="1">
    <citation type="submission" date="2016-03" db="EMBL/GenBank/DDBJ databases">
        <title>EvidentialGene: Evidence-directed Construction of Genes on Genomes.</title>
        <authorList>
            <person name="Gilbert D.G."/>
            <person name="Choi J.-H."/>
            <person name="Mockaitis K."/>
            <person name="Colbourne J."/>
            <person name="Pfrender M."/>
        </authorList>
    </citation>
    <scope>NUCLEOTIDE SEQUENCE [LARGE SCALE GENOMIC DNA]</scope>
    <source>
        <strain evidence="3 4">Xinb3</strain>
        <tissue evidence="3">Complete organism</tissue>
    </source>
</reference>